<comment type="catalytic activity">
    <reaction evidence="1">
        <text>Endotype eliminative cleavage of L-alpha-rhamnopyranosyl-(1-&gt;4)-alpha-D-galactopyranosyluronic acid bonds of rhamnogalacturonan I domains in ramified hairy regions of pectin leaving L-rhamnopyranose at the reducing end and 4-deoxy-4,5-unsaturated D-galactopyranosyluronic acid at the non-reducing end.</text>
        <dbReference type="EC" id="4.2.2.23"/>
    </reaction>
</comment>
<gene>
    <name evidence="14" type="ORF">F5Z01DRAFT_54738</name>
</gene>
<organism evidence="14 15">
    <name type="scientific">Emericellopsis atlantica</name>
    <dbReference type="NCBI Taxonomy" id="2614577"/>
    <lineage>
        <taxon>Eukaryota</taxon>
        <taxon>Fungi</taxon>
        <taxon>Dikarya</taxon>
        <taxon>Ascomycota</taxon>
        <taxon>Pezizomycotina</taxon>
        <taxon>Sordariomycetes</taxon>
        <taxon>Hypocreomycetidae</taxon>
        <taxon>Hypocreales</taxon>
        <taxon>Bionectriaceae</taxon>
        <taxon>Emericellopsis</taxon>
    </lineage>
</organism>
<dbReference type="GO" id="GO:0000272">
    <property type="term" value="P:polysaccharide catabolic process"/>
    <property type="evidence" value="ECO:0007669"/>
    <property type="project" value="UniProtKB-KW"/>
</dbReference>
<evidence type="ECO:0000259" key="12">
    <source>
        <dbReference type="Pfam" id="PF14683"/>
    </source>
</evidence>
<feature type="domain" description="Rhamnogalacturonan lyase" evidence="12">
    <location>
        <begin position="449"/>
        <end position="655"/>
    </location>
</feature>
<dbReference type="Gene3D" id="2.70.98.10">
    <property type="match status" value="1"/>
</dbReference>
<dbReference type="Pfam" id="PF14686">
    <property type="entry name" value="fn3_3"/>
    <property type="match status" value="1"/>
</dbReference>
<evidence type="ECO:0000256" key="10">
    <source>
        <dbReference type="ARBA" id="ARBA00023326"/>
    </source>
</evidence>
<evidence type="ECO:0000259" key="13">
    <source>
        <dbReference type="Pfam" id="PF14686"/>
    </source>
</evidence>
<feature type="signal peptide" evidence="11">
    <location>
        <begin position="1"/>
        <end position="26"/>
    </location>
</feature>
<comment type="subcellular location">
    <subcellularLocation>
        <location evidence="2">Secreted</location>
    </subcellularLocation>
</comment>
<feature type="domain" description="Rhamnogalacturonan lyase" evidence="13">
    <location>
        <begin position="361"/>
        <end position="430"/>
    </location>
</feature>
<evidence type="ECO:0000256" key="4">
    <source>
        <dbReference type="ARBA" id="ARBA00012437"/>
    </source>
</evidence>
<comment type="caution">
    <text evidence="14">The sequence shown here is derived from an EMBL/GenBank/DDBJ whole genome shotgun (WGS) entry which is preliminary data.</text>
</comment>
<sequence>MIRLHNLNALSLAGAVASSLMAHAAAKLVTGGNSTHVTVANDHLAIALAKSNGHIVDLALDGQDLLGPLSGNSGKGPYLDCSCTPEGFWQPGGDLQLIEGTDGTGTDYVGLIMEDTYDSTNQTLSQYFFLRDGETGLHAFSRVTYWNESRPFLRGLGELRTLFRPNTLLWTHFSTSDGNYGPLPGKEAFAEAVTVQDATTYLGNTPDDGYVAQYADYFTKYSLSEVWRNHDVHGQFADGSTSPDGDTYGAWLVQNTMETYYGGPLHSDLVVDGIVYNYMVSGHHGAPTPNITHGFDRTFGPQYYHFNKGGPDATLQELRADAAQYADVEWNADFYDEIAPYVPNYVPSARRTTFEGRVDLPEGAKRPIIVLCENKEDFQLNVFEHTSLQYWAEIDETGVFSIPRVAEGTYRVTVYADEIFGWFIEDDVKIGRCTRKRDFAWTEESAGTELWRIGVPDKSAGEYRHGYTPLESKPLHPEEYRIYWAQYQFPDEFPDGVHFHVGESREDLDLNYIHWAWWPSKGNYLRDTPVYDNVNNWTVTFDLAAAQLEDRATATFTVQVAGTKTANGNDKWKQSDDPFANLPWTVGVNGGAYEATWTIPYWRSGSCGVRSAVACQNVEHKFVFPAATLRAGRNEFVLSLPYNASSVETALLPDALYVQYDAFRLEVE</sequence>
<keyword evidence="6 11" id="KW-0732">Signal</keyword>
<evidence type="ECO:0000256" key="9">
    <source>
        <dbReference type="ARBA" id="ARBA00023277"/>
    </source>
</evidence>
<reference evidence="14" key="1">
    <citation type="journal article" date="2021" name="IMA Fungus">
        <title>Genomic characterization of three marine fungi, including Emericellopsis atlantica sp. nov. with signatures of a generalist lifestyle and marine biomass degradation.</title>
        <authorList>
            <person name="Hagestad O.C."/>
            <person name="Hou L."/>
            <person name="Andersen J.H."/>
            <person name="Hansen E.H."/>
            <person name="Altermark B."/>
            <person name="Li C."/>
            <person name="Kuhnert E."/>
            <person name="Cox R.J."/>
            <person name="Crous P.W."/>
            <person name="Spatafora J.W."/>
            <person name="Lail K."/>
            <person name="Amirebrahimi M."/>
            <person name="Lipzen A."/>
            <person name="Pangilinan J."/>
            <person name="Andreopoulos W."/>
            <person name="Hayes R.D."/>
            <person name="Ng V."/>
            <person name="Grigoriev I.V."/>
            <person name="Jackson S.A."/>
            <person name="Sutton T.D.S."/>
            <person name="Dobson A.D.W."/>
            <person name="Rama T."/>
        </authorList>
    </citation>
    <scope>NUCLEOTIDE SEQUENCE</scope>
    <source>
        <strain evidence="14">TS7</strain>
    </source>
</reference>
<evidence type="ECO:0000256" key="1">
    <source>
        <dbReference type="ARBA" id="ARBA00001324"/>
    </source>
</evidence>
<feature type="chain" id="PRO_5040446281" description="rhamnogalacturonan endolyase" evidence="11">
    <location>
        <begin position="27"/>
        <end position="668"/>
    </location>
</feature>
<dbReference type="Proteomes" id="UP000887229">
    <property type="component" value="Unassembled WGS sequence"/>
</dbReference>
<evidence type="ECO:0000256" key="7">
    <source>
        <dbReference type="ARBA" id="ARBA00023180"/>
    </source>
</evidence>
<evidence type="ECO:0000256" key="5">
    <source>
        <dbReference type="ARBA" id="ARBA00022525"/>
    </source>
</evidence>
<evidence type="ECO:0000256" key="11">
    <source>
        <dbReference type="SAM" id="SignalP"/>
    </source>
</evidence>
<dbReference type="InterPro" id="IPR029411">
    <property type="entry name" value="RG-lyase_III"/>
</dbReference>
<dbReference type="OrthoDB" id="2130367at2759"/>
<dbReference type="InterPro" id="IPR008979">
    <property type="entry name" value="Galactose-bd-like_sf"/>
</dbReference>
<dbReference type="EMBL" id="MU251251">
    <property type="protein sequence ID" value="KAG9255450.1"/>
    <property type="molecule type" value="Genomic_DNA"/>
</dbReference>
<dbReference type="Pfam" id="PF14683">
    <property type="entry name" value="CBM-like"/>
    <property type="match status" value="1"/>
</dbReference>
<dbReference type="AlphaFoldDB" id="A0A9P8CQS9"/>
<dbReference type="GO" id="GO:0030246">
    <property type="term" value="F:carbohydrate binding"/>
    <property type="evidence" value="ECO:0007669"/>
    <property type="project" value="InterPro"/>
</dbReference>
<evidence type="ECO:0000256" key="2">
    <source>
        <dbReference type="ARBA" id="ARBA00004613"/>
    </source>
</evidence>
<keyword evidence="7" id="KW-0325">Glycoprotein</keyword>
<dbReference type="SUPFAM" id="SSF49785">
    <property type="entry name" value="Galactose-binding domain-like"/>
    <property type="match status" value="1"/>
</dbReference>
<proteinExistence type="inferred from homology"/>
<name>A0A9P8CQS9_9HYPO</name>
<dbReference type="InterPro" id="IPR014718">
    <property type="entry name" value="GH-type_carb-bd"/>
</dbReference>
<dbReference type="GO" id="GO:0005576">
    <property type="term" value="C:extracellular region"/>
    <property type="evidence" value="ECO:0007669"/>
    <property type="project" value="UniProtKB-SubCell"/>
</dbReference>
<evidence type="ECO:0000313" key="15">
    <source>
        <dbReference type="Proteomes" id="UP000887229"/>
    </source>
</evidence>
<dbReference type="GeneID" id="70291478"/>
<keyword evidence="9" id="KW-0119">Carbohydrate metabolism</keyword>
<dbReference type="EC" id="4.2.2.23" evidence="4"/>
<evidence type="ECO:0000256" key="8">
    <source>
        <dbReference type="ARBA" id="ARBA00023239"/>
    </source>
</evidence>
<keyword evidence="5" id="KW-0964">Secreted</keyword>
<protein>
    <recommendedName>
        <fullName evidence="4">rhamnogalacturonan endolyase</fullName>
        <ecNumber evidence="4">4.2.2.23</ecNumber>
    </recommendedName>
</protein>
<keyword evidence="15" id="KW-1185">Reference proteome</keyword>
<dbReference type="SUPFAM" id="SSF49452">
    <property type="entry name" value="Starch-binding domain-like"/>
    <property type="match status" value="1"/>
</dbReference>
<dbReference type="InterPro" id="IPR051850">
    <property type="entry name" value="Polysacch_Lyase_4"/>
</dbReference>
<dbReference type="PANTHER" id="PTHR32018:SF9">
    <property type="entry name" value="RHAMNOGALACTURONATE LYASE B"/>
    <property type="match status" value="1"/>
</dbReference>
<dbReference type="RefSeq" id="XP_046119374.1">
    <property type="nucleotide sequence ID" value="XM_046260575.1"/>
</dbReference>
<dbReference type="Gene3D" id="2.60.40.1120">
    <property type="entry name" value="Carboxypeptidase-like, regulatory domain"/>
    <property type="match status" value="1"/>
</dbReference>
<dbReference type="SUPFAM" id="SSF74650">
    <property type="entry name" value="Galactose mutarotase-like"/>
    <property type="match status" value="1"/>
</dbReference>
<dbReference type="InterPro" id="IPR029413">
    <property type="entry name" value="RG-lyase_II"/>
</dbReference>
<accession>A0A9P8CQS9</accession>
<dbReference type="PANTHER" id="PTHR32018">
    <property type="entry name" value="RHAMNOGALACTURONATE LYASE FAMILY PROTEIN"/>
    <property type="match status" value="1"/>
</dbReference>
<dbReference type="GO" id="GO:0102210">
    <property type="term" value="F:rhamnogalacturonan endolyase activity"/>
    <property type="evidence" value="ECO:0007669"/>
    <property type="project" value="UniProtKB-EC"/>
</dbReference>
<dbReference type="InterPro" id="IPR011013">
    <property type="entry name" value="Gal_mutarotase_sf_dom"/>
</dbReference>
<evidence type="ECO:0000256" key="6">
    <source>
        <dbReference type="ARBA" id="ARBA00022729"/>
    </source>
</evidence>
<keyword evidence="10" id="KW-0624">Polysaccharide degradation</keyword>
<dbReference type="CDD" id="cd10316">
    <property type="entry name" value="RGL4_M"/>
    <property type="match status" value="1"/>
</dbReference>
<dbReference type="CDD" id="cd10320">
    <property type="entry name" value="RGL4_N"/>
    <property type="match status" value="1"/>
</dbReference>
<dbReference type="InterPro" id="IPR013784">
    <property type="entry name" value="Carb-bd-like_fold"/>
</dbReference>
<comment type="similarity">
    <text evidence="3">Belongs to the polysaccharide lyase 4 family.</text>
</comment>
<keyword evidence="8 14" id="KW-0456">Lyase</keyword>
<evidence type="ECO:0000313" key="14">
    <source>
        <dbReference type="EMBL" id="KAG9255450.1"/>
    </source>
</evidence>
<evidence type="ECO:0000256" key="3">
    <source>
        <dbReference type="ARBA" id="ARBA00010418"/>
    </source>
</evidence>